<gene>
    <name evidence="2" type="ORF">EXU30_16485</name>
</gene>
<keyword evidence="1" id="KW-0472">Membrane</keyword>
<evidence type="ECO:0000313" key="2">
    <source>
        <dbReference type="EMBL" id="QBF84091.1"/>
    </source>
</evidence>
<name>A0A411PKQ2_9GAMM</name>
<dbReference type="InterPro" id="IPR025489">
    <property type="entry name" value="DUF4381"/>
</dbReference>
<dbReference type="Proteomes" id="UP000291106">
    <property type="component" value="Chromosome"/>
</dbReference>
<reference evidence="2 3" key="1">
    <citation type="submission" date="2019-02" db="EMBL/GenBank/DDBJ databases">
        <title>Shewanella sp. D4-2 isolated from Dokdo Island.</title>
        <authorList>
            <person name="Baek K."/>
        </authorList>
    </citation>
    <scope>NUCLEOTIDE SEQUENCE [LARGE SCALE GENOMIC DNA]</scope>
    <source>
        <strain evidence="2 3">D4-2</strain>
    </source>
</reference>
<dbReference type="EMBL" id="CP036200">
    <property type="protein sequence ID" value="QBF84091.1"/>
    <property type="molecule type" value="Genomic_DNA"/>
</dbReference>
<proteinExistence type="predicted"/>
<sequence length="168" mass="19005">MTPQSPLAQMHDIMLPEPIHNWPIAYGYWIVLAIIITVLCYLILAWRKKRKLNAAKKQTLVLLSQLDDSAVDYPQQVNALLKRLALSYLPREQVANLSGAKWTEFLDARMAPAQQGQLGKLLNMRYQKQGLSTEQTLQLKQLATSYITSKALFSIPTDTMPKHGAKLC</sequence>
<accession>A0A411PKQ2</accession>
<feature type="transmembrane region" description="Helical" evidence="1">
    <location>
        <begin position="26"/>
        <end position="46"/>
    </location>
</feature>
<keyword evidence="3" id="KW-1185">Reference proteome</keyword>
<dbReference type="OrthoDB" id="283083at2"/>
<evidence type="ECO:0000256" key="1">
    <source>
        <dbReference type="SAM" id="Phobius"/>
    </source>
</evidence>
<keyword evidence="1" id="KW-1133">Transmembrane helix</keyword>
<dbReference type="Pfam" id="PF14316">
    <property type="entry name" value="DUF4381"/>
    <property type="match status" value="1"/>
</dbReference>
<organism evidence="2 3">
    <name type="scientific">Shewanella maritima</name>
    <dbReference type="NCBI Taxonomy" id="2520507"/>
    <lineage>
        <taxon>Bacteria</taxon>
        <taxon>Pseudomonadati</taxon>
        <taxon>Pseudomonadota</taxon>
        <taxon>Gammaproteobacteria</taxon>
        <taxon>Alteromonadales</taxon>
        <taxon>Shewanellaceae</taxon>
        <taxon>Shewanella</taxon>
    </lineage>
</organism>
<keyword evidence="1" id="KW-0812">Transmembrane</keyword>
<dbReference type="AlphaFoldDB" id="A0A411PKQ2"/>
<evidence type="ECO:0000313" key="3">
    <source>
        <dbReference type="Proteomes" id="UP000291106"/>
    </source>
</evidence>
<dbReference type="RefSeq" id="WP_130601855.1">
    <property type="nucleotide sequence ID" value="NZ_CP036200.1"/>
</dbReference>
<dbReference type="KEGG" id="smai:EXU30_16485"/>
<protein>
    <submittedName>
        <fullName evidence="2">DUF4381 domain-containing protein</fullName>
    </submittedName>
</protein>